<dbReference type="PANTHER" id="PTHR19328:SF13">
    <property type="entry name" value="HIPL1 PROTEIN"/>
    <property type="match status" value="1"/>
</dbReference>
<keyword evidence="1" id="KW-0732">Signal</keyword>
<dbReference type="EMBL" id="JAENHP010000010">
    <property type="protein sequence ID" value="MBM2619417.1"/>
    <property type="molecule type" value="Genomic_DNA"/>
</dbReference>
<evidence type="ECO:0000313" key="4">
    <source>
        <dbReference type="Proteomes" id="UP000632138"/>
    </source>
</evidence>
<dbReference type="InterPro" id="IPR012938">
    <property type="entry name" value="Glc/Sorbosone_DH"/>
</dbReference>
<dbReference type="InterPro" id="IPR011042">
    <property type="entry name" value="6-blade_b-propeller_TolB-like"/>
</dbReference>
<accession>A0ABS2AHX1</accession>
<dbReference type="PROSITE" id="PS51257">
    <property type="entry name" value="PROKAR_LIPOPROTEIN"/>
    <property type="match status" value="1"/>
</dbReference>
<dbReference type="Pfam" id="PF07995">
    <property type="entry name" value="GSDH"/>
    <property type="match status" value="1"/>
</dbReference>
<comment type="caution">
    <text evidence="3">The sequence shown here is derived from an EMBL/GenBank/DDBJ whole genome shotgun (WGS) entry which is preliminary data.</text>
</comment>
<gene>
    <name evidence="3" type="ORF">JIG36_28075</name>
</gene>
<feature type="signal peptide" evidence="1">
    <location>
        <begin position="1"/>
        <end position="25"/>
    </location>
</feature>
<evidence type="ECO:0000259" key="2">
    <source>
        <dbReference type="Pfam" id="PF07995"/>
    </source>
</evidence>
<evidence type="ECO:0000313" key="3">
    <source>
        <dbReference type="EMBL" id="MBM2619417.1"/>
    </source>
</evidence>
<proteinExistence type="predicted"/>
<dbReference type="Proteomes" id="UP000632138">
    <property type="component" value="Unassembled WGS sequence"/>
</dbReference>
<keyword evidence="4" id="KW-1185">Reference proteome</keyword>
<feature type="domain" description="Glucose/Sorbosone dehydrogenase" evidence="2">
    <location>
        <begin position="55"/>
        <end position="347"/>
    </location>
</feature>
<protein>
    <submittedName>
        <fullName evidence="3">PQQ-dependent sugar dehydrogenase</fullName>
    </submittedName>
</protein>
<dbReference type="PANTHER" id="PTHR19328">
    <property type="entry name" value="HEDGEHOG-INTERACTING PROTEIN"/>
    <property type="match status" value="1"/>
</dbReference>
<name>A0ABS2AHX1_9ACTN</name>
<organism evidence="3 4">
    <name type="scientific">Paractinoplanes ovalisporus</name>
    <dbReference type="NCBI Taxonomy" id="2810368"/>
    <lineage>
        <taxon>Bacteria</taxon>
        <taxon>Bacillati</taxon>
        <taxon>Actinomycetota</taxon>
        <taxon>Actinomycetes</taxon>
        <taxon>Micromonosporales</taxon>
        <taxon>Micromonosporaceae</taxon>
        <taxon>Paractinoplanes</taxon>
    </lineage>
</organism>
<dbReference type="InterPro" id="IPR011041">
    <property type="entry name" value="Quinoprot_gluc/sorb_DH_b-prop"/>
</dbReference>
<reference evidence="3 4" key="1">
    <citation type="submission" date="2021-01" db="EMBL/GenBank/DDBJ databases">
        <title>Actinoplanes sp. nov. LDG1-06 isolated from lichen.</title>
        <authorList>
            <person name="Saeng-In P."/>
            <person name="Phongsopitanun W."/>
            <person name="Kanchanasin P."/>
            <person name="Yuki M."/>
            <person name="Kudo T."/>
            <person name="Ohkuma M."/>
            <person name="Tanasupawat S."/>
        </authorList>
    </citation>
    <scope>NUCLEOTIDE SEQUENCE [LARGE SCALE GENOMIC DNA]</scope>
    <source>
        <strain evidence="3 4">LDG1-06</strain>
    </source>
</reference>
<sequence>MGLFIRPRMIAVFTTLLLAGCTADAAPIAAPVVSASASSASSGFGAAEEIATGIDVPWGMAFLPGGDTLITERQTGRVLRIRAGQEPVPVRTVPDVYFPRGDGGLLGLAISPQFDRDNLVYVYYTVAGAIRIGRFPLDSDDPVQVILEFEHGDNHSGGRLKFGPDGMLYATVGNGHDDAAAQDPANLNGKILRITPDGQPAPGNPFPGSAVWSYGHRNLEGIAWDAEGRMYASEFGEDTADEINLIEPGHNYGWPDVEGIGDTGNGRFTNPLVTFPTAEAGPSGIAVSGTTLYVAGLTGQRLITIPLLDGRLGEPAQHLQGVYGRLRTVEVAPDGALWLTTSNRQGRGGPREGDDRIIRFAPAGRG</sequence>
<feature type="chain" id="PRO_5045560201" evidence="1">
    <location>
        <begin position="26"/>
        <end position="366"/>
    </location>
</feature>
<dbReference type="SUPFAM" id="SSF50952">
    <property type="entry name" value="Soluble quinoprotein glucose dehydrogenase"/>
    <property type="match status" value="1"/>
</dbReference>
<dbReference type="Gene3D" id="2.120.10.30">
    <property type="entry name" value="TolB, C-terminal domain"/>
    <property type="match status" value="1"/>
</dbReference>
<evidence type="ECO:0000256" key="1">
    <source>
        <dbReference type="SAM" id="SignalP"/>
    </source>
</evidence>